<organism evidence="4 5">
    <name type="scientific">Hyaloscypha hepaticicola</name>
    <dbReference type="NCBI Taxonomy" id="2082293"/>
    <lineage>
        <taxon>Eukaryota</taxon>
        <taxon>Fungi</taxon>
        <taxon>Dikarya</taxon>
        <taxon>Ascomycota</taxon>
        <taxon>Pezizomycotina</taxon>
        <taxon>Leotiomycetes</taxon>
        <taxon>Helotiales</taxon>
        <taxon>Hyaloscyphaceae</taxon>
        <taxon>Hyaloscypha</taxon>
    </lineage>
</organism>
<protein>
    <recommendedName>
        <fullName evidence="3">Azaphilone pigments biosynthesis cluster protein L N-terminal domain-containing protein</fullName>
    </recommendedName>
</protein>
<feature type="region of interest" description="Disordered" evidence="2">
    <location>
        <begin position="741"/>
        <end position="781"/>
    </location>
</feature>
<dbReference type="SUPFAM" id="SSF48403">
    <property type="entry name" value="Ankyrin repeat"/>
    <property type="match status" value="1"/>
</dbReference>
<feature type="repeat" description="ANK" evidence="1">
    <location>
        <begin position="358"/>
        <end position="384"/>
    </location>
</feature>
<feature type="domain" description="Azaphilone pigments biosynthesis cluster protein L N-terminal" evidence="3">
    <location>
        <begin position="2"/>
        <end position="156"/>
    </location>
</feature>
<dbReference type="SMART" id="SM00248">
    <property type="entry name" value="ANK"/>
    <property type="match status" value="2"/>
</dbReference>
<evidence type="ECO:0000259" key="3">
    <source>
        <dbReference type="Pfam" id="PF17111"/>
    </source>
</evidence>
<name>A0A2J6PN94_9HELO</name>
<proteinExistence type="predicted"/>
<dbReference type="InterPro" id="IPR002110">
    <property type="entry name" value="Ankyrin_rpt"/>
</dbReference>
<dbReference type="Proteomes" id="UP000235672">
    <property type="component" value="Unassembled WGS sequence"/>
</dbReference>
<dbReference type="AlphaFoldDB" id="A0A2J6PN94"/>
<dbReference type="Gene3D" id="1.25.40.20">
    <property type="entry name" value="Ankyrin repeat-containing domain"/>
    <property type="match status" value="1"/>
</dbReference>
<dbReference type="STRING" id="1745343.A0A2J6PN94"/>
<evidence type="ECO:0000313" key="5">
    <source>
        <dbReference type="Proteomes" id="UP000235672"/>
    </source>
</evidence>
<dbReference type="Pfam" id="PF00023">
    <property type="entry name" value="Ank"/>
    <property type="match status" value="1"/>
</dbReference>
<gene>
    <name evidence="4" type="ORF">NA56DRAFT_709937</name>
</gene>
<dbReference type="EMBL" id="KZ613513">
    <property type="protein sequence ID" value="PMD15508.1"/>
    <property type="molecule type" value="Genomic_DNA"/>
</dbReference>
<keyword evidence="1" id="KW-0040">ANK repeat</keyword>
<keyword evidence="5" id="KW-1185">Reference proteome</keyword>
<dbReference type="OrthoDB" id="3200163at2759"/>
<dbReference type="InterPro" id="IPR036770">
    <property type="entry name" value="Ankyrin_rpt-contain_sf"/>
</dbReference>
<evidence type="ECO:0000313" key="4">
    <source>
        <dbReference type="EMBL" id="PMD15508.1"/>
    </source>
</evidence>
<dbReference type="InterPro" id="IPR031348">
    <property type="entry name" value="PigL_N"/>
</dbReference>
<dbReference type="Pfam" id="PF17111">
    <property type="entry name" value="PigL_N"/>
    <property type="match status" value="1"/>
</dbReference>
<dbReference type="PROSITE" id="PS50297">
    <property type="entry name" value="ANK_REP_REGION"/>
    <property type="match status" value="1"/>
</dbReference>
<reference evidence="4 5" key="1">
    <citation type="submission" date="2016-05" db="EMBL/GenBank/DDBJ databases">
        <title>A degradative enzymes factory behind the ericoid mycorrhizal symbiosis.</title>
        <authorList>
            <consortium name="DOE Joint Genome Institute"/>
            <person name="Martino E."/>
            <person name="Morin E."/>
            <person name="Grelet G."/>
            <person name="Kuo A."/>
            <person name="Kohler A."/>
            <person name="Daghino S."/>
            <person name="Barry K."/>
            <person name="Choi C."/>
            <person name="Cichocki N."/>
            <person name="Clum A."/>
            <person name="Copeland A."/>
            <person name="Hainaut M."/>
            <person name="Haridas S."/>
            <person name="Labutti K."/>
            <person name="Lindquist E."/>
            <person name="Lipzen A."/>
            <person name="Khouja H.-R."/>
            <person name="Murat C."/>
            <person name="Ohm R."/>
            <person name="Olson A."/>
            <person name="Spatafora J."/>
            <person name="Veneault-Fourrey C."/>
            <person name="Henrissat B."/>
            <person name="Grigoriev I."/>
            <person name="Martin F."/>
            <person name="Perotto S."/>
        </authorList>
    </citation>
    <scope>NUCLEOTIDE SEQUENCE [LARGE SCALE GENOMIC DNA]</scope>
    <source>
        <strain evidence="4 5">UAMH 7357</strain>
    </source>
</reference>
<sequence length="781" mass="88646">MEVVGAASGVIAIVSIAIQLAETINEIVAFGKAVQDAPTRLRDLFHDLEVLGAVISHIQHLNGHVAFDHVNENALRNCQTKISNLYKIIDQAQLRLKSKTLVRRKWGAFKISLQDDEIQSIQRSIEEAKLTLQLVQTKSLIELCLSNVHSHKQTLEGINYLASLVGQSATQGSGMATHKIQINSNEVVYPKFEAKQETRITMSLANIDLEKTSSASVANHHGVLGEATPFRKAARPFDFQTRDFQSYRRCDLNTGIFTLSIESRTSTVRTIRLSEVQETSEVENTIIVYPTATGRFLGITRALLLSAQATSGWQYCIQTFRAVEESALVFEFCREGNLEGLRSLFRRKEASPWDRDPEGQTPLLIAARYLQLDVARFLLQEGADPHVTCWTICSEPINAVGLSQTVEIEPKLGMINLLQKHRREDYDDMTIGSMIWQIMLFYRPQKDIKMSWLQRRAAILRLLSLLLPFFDNDNPCRSEILHLAVLLTYEQEVLQYILRTTTGYIDHGKSFDKSFSVVHKALEERLLERDPNSMKLIVEKTKNLHRPVTISYQGPQNETPTMLAMHDMKTFLAWREILQDLGHEITAFIDHELREGSLADNGWTASSLSEIFTTKQLPDPYYGPSIFNFPNCERCGDQRTDFTNKLKVDLVWRRFLRDVRLKHSKEISIDGEASQTASDNSILRNVTHVAPEAISTSSTNQDWNFTVSKELPYRIVCADHCQDDVCVAWVYENETDIEPDLPPYPYKKPEVKEETNHGGPTVMVEEDSCPTERMPGAFKDV</sequence>
<feature type="compositionally biased region" description="Basic and acidic residues" evidence="2">
    <location>
        <begin position="747"/>
        <end position="756"/>
    </location>
</feature>
<evidence type="ECO:0000256" key="2">
    <source>
        <dbReference type="SAM" id="MobiDB-lite"/>
    </source>
</evidence>
<accession>A0A2J6PN94</accession>
<evidence type="ECO:0000256" key="1">
    <source>
        <dbReference type="PROSITE-ProRule" id="PRU00023"/>
    </source>
</evidence>
<dbReference type="PROSITE" id="PS50088">
    <property type="entry name" value="ANK_REPEAT"/>
    <property type="match status" value="1"/>
</dbReference>